<dbReference type="Gene3D" id="1.20.1730.10">
    <property type="entry name" value="Sodium/glucose cotransporter"/>
    <property type="match status" value="1"/>
</dbReference>
<evidence type="ECO:0000256" key="13">
    <source>
        <dbReference type="ARBA" id="ARBA00023201"/>
    </source>
</evidence>
<feature type="transmembrane region" description="Helical" evidence="17">
    <location>
        <begin position="460"/>
        <end position="485"/>
    </location>
</feature>
<keyword evidence="4" id="KW-0813">Transport</keyword>
<feature type="transmembrane region" description="Helical" evidence="17">
    <location>
        <begin position="497"/>
        <end position="516"/>
    </location>
</feature>
<evidence type="ECO:0000256" key="4">
    <source>
        <dbReference type="ARBA" id="ARBA00022448"/>
    </source>
</evidence>
<evidence type="ECO:0000256" key="14">
    <source>
        <dbReference type="ARBA" id="ARBA00031561"/>
    </source>
</evidence>
<feature type="transmembrane region" description="Helical" evidence="17">
    <location>
        <begin position="207"/>
        <end position="226"/>
    </location>
</feature>
<keyword evidence="11" id="KW-0406">Ion transport</keyword>
<evidence type="ECO:0000256" key="1">
    <source>
        <dbReference type="ARBA" id="ARBA00004429"/>
    </source>
</evidence>
<evidence type="ECO:0000256" key="8">
    <source>
        <dbReference type="ARBA" id="ARBA00022847"/>
    </source>
</evidence>
<comment type="subcellular location">
    <subcellularLocation>
        <location evidence="1">Cell inner membrane</location>
        <topology evidence="1">Multi-pass membrane protein</topology>
    </subcellularLocation>
</comment>
<keyword evidence="7 17" id="KW-0812">Transmembrane</keyword>
<evidence type="ECO:0000256" key="9">
    <source>
        <dbReference type="ARBA" id="ARBA00022989"/>
    </source>
</evidence>
<dbReference type="InterPro" id="IPR018212">
    <property type="entry name" value="Na/solute_symporter_CS"/>
</dbReference>
<feature type="signal peptide" evidence="18">
    <location>
        <begin position="1"/>
        <end position="19"/>
    </location>
</feature>
<feature type="transmembrane region" description="Helical" evidence="17">
    <location>
        <begin position="296"/>
        <end position="322"/>
    </location>
</feature>
<evidence type="ECO:0000313" key="20">
    <source>
        <dbReference type="Proteomes" id="UP000531950"/>
    </source>
</evidence>
<dbReference type="GO" id="GO:0015123">
    <property type="term" value="F:acetate transmembrane transporter activity"/>
    <property type="evidence" value="ECO:0007669"/>
    <property type="project" value="TreeGrafter"/>
</dbReference>
<dbReference type="GO" id="GO:0006847">
    <property type="term" value="P:plasma membrane acetate transport"/>
    <property type="evidence" value="ECO:0007669"/>
    <property type="project" value="TreeGrafter"/>
</dbReference>
<feature type="transmembrane region" description="Helical" evidence="17">
    <location>
        <begin position="427"/>
        <end position="448"/>
    </location>
</feature>
<dbReference type="InterPro" id="IPR001734">
    <property type="entry name" value="Na/solute_symporter"/>
</dbReference>
<feature type="transmembrane region" description="Helical" evidence="17">
    <location>
        <begin position="144"/>
        <end position="161"/>
    </location>
</feature>
<organism evidence="19 20">
    <name type="scientific">Pseudomonas yamanorum</name>
    <dbReference type="NCBI Taxonomy" id="515393"/>
    <lineage>
        <taxon>Bacteria</taxon>
        <taxon>Pseudomonadati</taxon>
        <taxon>Pseudomonadota</taxon>
        <taxon>Gammaproteobacteria</taxon>
        <taxon>Pseudomonadales</taxon>
        <taxon>Pseudomonadaceae</taxon>
        <taxon>Pseudomonas</taxon>
    </lineage>
</organism>
<dbReference type="RefSeq" id="WP_177077745.1">
    <property type="nucleotide sequence ID" value="NZ_JACARG010000021.1"/>
</dbReference>
<comment type="caution">
    <text evidence="19">The sequence shown here is derived from an EMBL/GenBank/DDBJ whole genome shotgun (WGS) entry which is preliminary data.</text>
</comment>
<evidence type="ECO:0000256" key="10">
    <source>
        <dbReference type="ARBA" id="ARBA00023053"/>
    </source>
</evidence>
<feature type="transmembrane region" description="Helical" evidence="17">
    <location>
        <begin position="260"/>
        <end position="284"/>
    </location>
</feature>
<dbReference type="NCBIfam" id="TIGR00813">
    <property type="entry name" value="sss"/>
    <property type="match status" value="1"/>
</dbReference>
<dbReference type="PANTHER" id="PTHR48086">
    <property type="entry name" value="SODIUM/PROLINE SYMPORTER-RELATED"/>
    <property type="match status" value="1"/>
</dbReference>
<evidence type="ECO:0000256" key="17">
    <source>
        <dbReference type="SAM" id="Phobius"/>
    </source>
</evidence>
<dbReference type="GO" id="GO:0005886">
    <property type="term" value="C:plasma membrane"/>
    <property type="evidence" value="ECO:0007669"/>
    <property type="project" value="UniProtKB-SubCell"/>
</dbReference>
<feature type="transmembrane region" description="Helical" evidence="17">
    <location>
        <begin position="402"/>
        <end position="421"/>
    </location>
</feature>
<dbReference type="CDD" id="cd11480">
    <property type="entry name" value="SLC5sbd_u4"/>
    <property type="match status" value="1"/>
</dbReference>
<dbReference type="AlphaFoldDB" id="A0A7Y8EFL6"/>
<dbReference type="PROSITE" id="PS00456">
    <property type="entry name" value="NA_SOLUT_SYMP_1"/>
    <property type="match status" value="1"/>
</dbReference>
<feature type="transmembrane region" description="Helical" evidence="17">
    <location>
        <begin position="173"/>
        <end position="195"/>
    </location>
</feature>
<evidence type="ECO:0000256" key="18">
    <source>
        <dbReference type="SAM" id="SignalP"/>
    </source>
</evidence>
<keyword evidence="8" id="KW-0769">Symport</keyword>
<name>A0A7Y8EFL6_9PSED</name>
<evidence type="ECO:0000256" key="16">
    <source>
        <dbReference type="RuleBase" id="RU362091"/>
    </source>
</evidence>
<evidence type="ECO:0000256" key="15">
    <source>
        <dbReference type="ARBA" id="ARBA00032392"/>
    </source>
</evidence>
<feature type="transmembrane region" description="Helical" evidence="17">
    <location>
        <begin position="29"/>
        <end position="52"/>
    </location>
</feature>
<evidence type="ECO:0000256" key="11">
    <source>
        <dbReference type="ARBA" id="ARBA00023065"/>
    </source>
</evidence>
<dbReference type="Pfam" id="PF00474">
    <property type="entry name" value="SSF"/>
    <property type="match status" value="1"/>
</dbReference>
<keyword evidence="6" id="KW-0997">Cell inner membrane</keyword>
<evidence type="ECO:0000256" key="6">
    <source>
        <dbReference type="ARBA" id="ARBA00022519"/>
    </source>
</evidence>
<evidence type="ECO:0000256" key="5">
    <source>
        <dbReference type="ARBA" id="ARBA00022475"/>
    </source>
</evidence>
<dbReference type="GO" id="GO:0006814">
    <property type="term" value="P:sodium ion transport"/>
    <property type="evidence" value="ECO:0007669"/>
    <property type="project" value="UniProtKB-KW"/>
</dbReference>
<keyword evidence="10" id="KW-0915">Sodium</keyword>
<dbReference type="GO" id="GO:0015293">
    <property type="term" value="F:symporter activity"/>
    <property type="evidence" value="ECO:0007669"/>
    <property type="project" value="UniProtKB-KW"/>
</dbReference>
<dbReference type="InterPro" id="IPR050277">
    <property type="entry name" value="Sodium:Solute_Symporter"/>
</dbReference>
<dbReference type="NCBIfam" id="NF006903">
    <property type="entry name" value="PRK09395.1"/>
    <property type="match status" value="1"/>
</dbReference>
<gene>
    <name evidence="19" type="ORF">HX822_12450</name>
</gene>
<protein>
    <recommendedName>
        <fullName evidence="3">Cation/acetate symporter ActP</fullName>
    </recommendedName>
    <alternativeName>
        <fullName evidence="15">Acetate permease</fullName>
    </alternativeName>
    <alternativeName>
        <fullName evidence="14">Acetate transporter ActP</fullName>
    </alternativeName>
</protein>
<dbReference type="InterPro" id="IPR038377">
    <property type="entry name" value="Na/Glc_symporter_sf"/>
</dbReference>
<accession>A0A7Y8EFL6</accession>
<reference evidence="19 20" key="1">
    <citation type="submission" date="2020-04" db="EMBL/GenBank/DDBJ databases">
        <title>Molecular characterization of pseudomonads from Agaricus bisporus reveal novel blotch 2 pathogens in Western Europe.</title>
        <authorList>
            <person name="Taparia T."/>
            <person name="Krijger M."/>
            <person name="Haynes E."/>
            <person name="Elpinstone J.G."/>
            <person name="Noble R."/>
            <person name="Van Der Wolf J."/>
        </authorList>
    </citation>
    <scope>NUCLEOTIDE SEQUENCE [LARGE SCALE GENOMIC DNA]</scope>
    <source>
        <strain evidence="19 20">IPO3782</strain>
    </source>
</reference>
<keyword evidence="5" id="KW-1003">Cell membrane</keyword>
<feature type="transmembrane region" description="Helical" evidence="17">
    <location>
        <begin position="73"/>
        <end position="95"/>
    </location>
</feature>
<evidence type="ECO:0000256" key="12">
    <source>
        <dbReference type="ARBA" id="ARBA00023136"/>
    </source>
</evidence>
<dbReference type="FunFam" id="1.20.1730.10:FF:000001">
    <property type="entry name" value="Cation/acetate symporter ActP"/>
    <property type="match status" value="1"/>
</dbReference>
<proteinExistence type="inferred from homology"/>
<keyword evidence="13" id="KW-0739">Sodium transport</keyword>
<evidence type="ECO:0000313" key="19">
    <source>
        <dbReference type="EMBL" id="NWE13749.1"/>
    </source>
</evidence>
<keyword evidence="9 17" id="KW-1133">Transmembrane helix</keyword>
<feature type="transmembrane region" description="Helical" evidence="17">
    <location>
        <begin position="354"/>
        <end position="381"/>
    </location>
</feature>
<dbReference type="EMBL" id="JACARG010000021">
    <property type="protein sequence ID" value="NWE13749.1"/>
    <property type="molecule type" value="Genomic_DNA"/>
</dbReference>
<feature type="chain" id="PRO_5030864288" description="Cation/acetate symporter ActP" evidence="18">
    <location>
        <begin position="20"/>
        <end position="551"/>
    </location>
</feature>
<dbReference type="Proteomes" id="UP000531950">
    <property type="component" value="Unassembled WGS sequence"/>
</dbReference>
<sequence>MKRLLIGGSAVVTSAAAQAAEPSIATQQHSHLAIGMFLAFVIFTLFITRWAARKNNSVADHYAAGGKITGFQNGWAIAGDYMSAASLLGISALVFTNGFDGLVYSIGFLASWPIILFLIAEPLRNLGRYTLADVLSYRLKQRPIRAFSASSSIVIVLLYLVSQLVGAGKLVELLFGFDYTAAVLLVGTLMVIYVFFGGMLATTWIQIIKAVLLLTGCVFMAVMVLAEFGFSLNQLFAQAIRVHPSHVAIMSPGGLISDPVSAISLGLALVFGTAGLPHILMRFFTVGNVKAARQSILYATGLVGIGYALIVIIGFGTIALVAGNPDYHDASGGILGGVNMVAIHLAHHVGGQVFLGFMCAVSFSTILAVVAGLTLAGSSAVSHDLYAHALRRGTANDREEMLVSRVTTIVLGVLSILLAIAFEKQNIAFIVSLTFSIAASSNFPVLLLSIYWKGLTTRGAVLGGSLGLVSAITLCILSPTVWVKILHHSQAWFPYEYPAMFSMSIAFIGIFLFSITDRSAGAAGERDRYANQLVDSELGTPATWSAQLKVE</sequence>
<evidence type="ECO:0000256" key="3">
    <source>
        <dbReference type="ARBA" id="ARBA00018047"/>
    </source>
</evidence>
<dbReference type="PROSITE" id="PS50283">
    <property type="entry name" value="NA_SOLUT_SYMP_3"/>
    <property type="match status" value="1"/>
</dbReference>
<feature type="transmembrane region" description="Helical" evidence="17">
    <location>
        <begin position="101"/>
        <end position="123"/>
    </location>
</feature>
<evidence type="ECO:0000256" key="2">
    <source>
        <dbReference type="ARBA" id="ARBA00006434"/>
    </source>
</evidence>
<keyword evidence="12 17" id="KW-0472">Membrane</keyword>
<comment type="similarity">
    <text evidence="2 16">Belongs to the sodium:solute symporter (SSF) (TC 2.A.21) family.</text>
</comment>
<keyword evidence="18" id="KW-0732">Signal</keyword>
<evidence type="ECO:0000256" key="7">
    <source>
        <dbReference type="ARBA" id="ARBA00022692"/>
    </source>
</evidence>
<dbReference type="PANTHER" id="PTHR48086:SF6">
    <property type="entry name" value="CATION_ACETATE SYMPORTER ACTP"/>
    <property type="match status" value="1"/>
</dbReference>